<dbReference type="InterPro" id="IPR023353">
    <property type="entry name" value="LemA-like_dom_sf"/>
</dbReference>
<gene>
    <name evidence="1" type="ORF">DWY25_13455</name>
</gene>
<organism evidence="1 2">
    <name type="scientific">Holdemania filiformis</name>
    <dbReference type="NCBI Taxonomy" id="61171"/>
    <lineage>
        <taxon>Bacteria</taxon>
        <taxon>Bacillati</taxon>
        <taxon>Bacillota</taxon>
        <taxon>Erysipelotrichia</taxon>
        <taxon>Erysipelotrichales</taxon>
        <taxon>Erysipelotrichaceae</taxon>
        <taxon>Holdemania</taxon>
    </lineage>
</organism>
<evidence type="ECO:0000313" key="2">
    <source>
        <dbReference type="Proteomes" id="UP000284178"/>
    </source>
</evidence>
<name>A0A412FSY5_9FIRM</name>
<dbReference type="RefSeq" id="WP_117895660.1">
    <property type="nucleotide sequence ID" value="NZ_CABJCV010000018.1"/>
</dbReference>
<reference evidence="1 2" key="1">
    <citation type="submission" date="2018-08" db="EMBL/GenBank/DDBJ databases">
        <title>A genome reference for cultivated species of the human gut microbiota.</title>
        <authorList>
            <person name="Zou Y."/>
            <person name="Xue W."/>
            <person name="Luo G."/>
        </authorList>
    </citation>
    <scope>NUCLEOTIDE SEQUENCE [LARGE SCALE GENOMIC DNA]</scope>
    <source>
        <strain evidence="1 2">AF24-29</strain>
    </source>
</reference>
<comment type="caution">
    <text evidence="1">The sequence shown here is derived from an EMBL/GenBank/DDBJ whole genome shotgun (WGS) entry which is preliminary data.</text>
</comment>
<keyword evidence="2" id="KW-1185">Reference proteome</keyword>
<protein>
    <submittedName>
        <fullName evidence="1">Uncharacterized protein</fullName>
    </submittedName>
</protein>
<dbReference type="AlphaFoldDB" id="A0A412FSY5"/>
<proteinExistence type="predicted"/>
<sequence length="183" mass="20273">MKINQKTALLLAVLLVIGSAWGKAKLTFSSMQKQLDVIYTEGIDQDGQSIAQDVKEKQKTARNCVTVARRYDSAINASFITAVENAAEGLDQAATLGERQRWEKKLDTAFSTLAGALLKAPMTEKDEQYVTGFMAEYLASQDRIERDPYHEKAASIRQETSGWFPSLMQKLTASSLEIYQIGG</sequence>
<evidence type="ECO:0000313" key="1">
    <source>
        <dbReference type="EMBL" id="RGR71257.1"/>
    </source>
</evidence>
<accession>A0A412FSY5</accession>
<dbReference type="EMBL" id="QRUP01000018">
    <property type="protein sequence ID" value="RGR71257.1"/>
    <property type="molecule type" value="Genomic_DNA"/>
</dbReference>
<dbReference type="Gene3D" id="1.20.1440.20">
    <property type="entry name" value="LemA-like domain"/>
    <property type="match status" value="1"/>
</dbReference>
<dbReference type="GeneID" id="83016402"/>
<dbReference type="Proteomes" id="UP000284178">
    <property type="component" value="Unassembled WGS sequence"/>
</dbReference>